<dbReference type="Gene3D" id="3.30.420.40">
    <property type="match status" value="2"/>
</dbReference>
<evidence type="ECO:0000313" key="12">
    <source>
        <dbReference type="Proteomes" id="UP000008635"/>
    </source>
</evidence>
<evidence type="ECO:0000313" key="11">
    <source>
        <dbReference type="EMBL" id="ADV68167.1"/>
    </source>
</evidence>
<dbReference type="eggNOG" id="COG0443">
    <property type="taxonomic scope" value="Bacteria"/>
</dbReference>
<keyword evidence="2 7" id="KW-0597">Phosphoprotein</keyword>
<feature type="region of interest" description="Disordered" evidence="10">
    <location>
        <begin position="590"/>
        <end position="629"/>
    </location>
</feature>
<evidence type="ECO:0000256" key="5">
    <source>
        <dbReference type="ARBA" id="ARBA00023016"/>
    </source>
</evidence>
<protein>
    <recommendedName>
        <fullName evidence="7">Chaperone protein DnaK</fullName>
    </recommendedName>
    <alternativeName>
        <fullName evidence="7">HSP70</fullName>
    </alternativeName>
    <alternativeName>
        <fullName evidence="7">Heat shock 70 kDa protein</fullName>
    </alternativeName>
    <alternativeName>
        <fullName evidence="7">Heat shock protein 70</fullName>
    </alternativeName>
</protein>
<keyword evidence="3 7" id="KW-0547">Nucleotide-binding</keyword>
<dbReference type="Gene3D" id="3.90.640.10">
    <property type="entry name" value="Actin, Chain A, domain 4"/>
    <property type="match status" value="1"/>
</dbReference>
<accession>E8UAS8</accession>
<evidence type="ECO:0000256" key="6">
    <source>
        <dbReference type="ARBA" id="ARBA00023186"/>
    </source>
</evidence>
<dbReference type="InterPro" id="IPR013126">
    <property type="entry name" value="Hsp_70_fam"/>
</dbReference>
<dbReference type="GO" id="GO:0140662">
    <property type="term" value="F:ATP-dependent protein folding chaperone"/>
    <property type="evidence" value="ECO:0007669"/>
    <property type="project" value="InterPro"/>
</dbReference>
<dbReference type="GO" id="GO:0051082">
    <property type="term" value="F:unfolded protein binding"/>
    <property type="evidence" value="ECO:0007669"/>
    <property type="project" value="InterPro"/>
</dbReference>
<dbReference type="HOGENOM" id="CLU_005965_2_1_0"/>
<dbReference type="EMBL" id="CP002454">
    <property type="protein sequence ID" value="ADV68167.1"/>
    <property type="molecule type" value="Genomic_DNA"/>
</dbReference>
<keyword evidence="9" id="KW-0175">Coiled coil</keyword>
<evidence type="ECO:0000256" key="4">
    <source>
        <dbReference type="ARBA" id="ARBA00022840"/>
    </source>
</evidence>
<comment type="similarity">
    <text evidence="1 7 8">Belongs to the heat shock protein 70 family.</text>
</comment>
<evidence type="ECO:0000256" key="10">
    <source>
        <dbReference type="SAM" id="MobiDB-lite"/>
    </source>
</evidence>
<evidence type="ECO:0000256" key="8">
    <source>
        <dbReference type="RuleBase" id="RU003322"/>
    </source>
</evidence>
<dbReference type="PRINTS" id="PR00301">
    <property type="entry name" value="HEATSHOCK70"/>
</dbReference>
<keyword evidence="12" id="KW-1185">Reference proteome</keyword>
<proteinExistence type="evidence at transcript level"/>
<dbReference type="Gene3D" id="2.60.34.10">
    <property type="entry name" value="Substrate Binding Domain Of DNAk, Chain A, domain 1"/>
    <property type="match status" value="1"/>
</dbReference>
<feature type="coiled-coil region" evidence="9">
    <location>
        <begin position="505"/>
        <end position="541"/>
    </location>
</feature>
<dbReference type="InterPro" id="IPR043129">
    <property type="entry name" value="ATPase_NBD"/>
</dbReference>
<gene>
    <name evidence="7" type="primary">dnaK</name>
    <name evidence="11" type="ordered locus">Deima_2533</name>
</gene>
<dbReference type="FunFam" id="2.60.34.10:FF:000014">
    <property type="entry name" value="Chaperone protein DnaK HSP70"/>
    <property type="match status" value="1"/>
</dbReference>
<keyword evidence="6 7" id="KW-0143">Chaperone</keyword>
<dbReference type="OrthoDB" id="9766019at2"/>
<keyword evidence="4 7" id="KW-0067">ATP-binding</keyword>
<dbReference type="Pfam" id="PF00012">
    <property type="entry name" value="HSP70"/>
    <property type="match status" value="1"/>
</dbReference>
<dbReference type="KEGG" id="dmr:Deima_2533"/>
<dbReference type="SUPFAM" id="SSF100920">
    <property type="entry name" value="Heat shock protein 70kD (HSP70), peptide-binding domain"/>
    <property type="match status" value="1"/>
</dbReference>
<comment type="function">
    <text evidence="7">Acts as a chaperone.</text>
</comment>
<dbReference type="HAMAP" id="MF_00332">
    <property type="entry name" value="DnaK"/>
    <property type="match status" value="1"/>
</dbReference>
<dbReference type="NCBIfam" id="NF001413">
    <property type="entry name" value="PRK00290.1"/>
    <property type="match status" value="1"/>
</dbReference>
<organism evidence="11 12">
    <name type="scientific">Deinococcus maricopensis (strain DSM 21211 / LMG 22137 / NRRL B-23946 / LB-34)</name>
    <dbReference type="NCBI Taxonomy" id="709986"/>
    <lineage>
        <taxon>Bacteria</taxon>
        <taxon>Thermotogati</taxon>
        <taxon>Deinococcota</taxon>
        <taxon>Deinococci</taxon>
        <taxon>Deinococcales</taxon>
        <taxon>Deinococcaceae</taxon>
        <taxon>Deinococcus</taxon>
    </lineage>
</organism>
<dbReference type="PANTHER" id="PTHR19375">
    <property type="entry name" value="HEAT SHOCK PROTEIN 70KDA"/>
    <property type="match status" value="1"/>
</dbReference>
<sequence>MPKAVGIDLGTTNSVIAVMEGGKPEVIVNAEGARTTPSVVAYKGDERLVGQIARRQAALNPQATLFEVKRFIGRRWDEIREEAARSPFKVKEGPGGSVRIEVAGKDYAPEQVSAEVLRKLVNDASAKLGEKIKDVVITVPAYFDNSQREATKQAGEIAGLNVLRVINEPTAAALAYGLERKGNETVLVFDLGGGTFDVTILELGDGVFEVKSTSGDTHLGGADFDQRIVDWLAGEFQRDHTFDLRKDPQALQRLIEAAEKAKIELSSASETTISLPFITFDPETRTPQHLERTLSRAKFEELTSDLLRRVREPVQQALSDAKLSPSDINEVILVGGSTRIPAVKRIVQDIIGKTPNESVNPDEAVALGAAVQAGIIQGDSALGDIVLVDVTPLTLGVEVKGGMIAPMITRNTPVPAKKTEVYTTAENNQPGVEIVVLQGERPMAADNKSLGRFKLEGIPPMRAGQPQIEVTFDIDANGILHVTAKEKTSGKEASIRIENTTTLDKTDVEKMVQEAEQNAAADKARKEKVEKRNALDSLRIQAVQQLDEAQNADQGAKDKLKAAADAAEEAVRSDDDAKIDAAQKALEEELRSFMTANQGAAQTGAPDSGPTVNTRKDDDVIDADFKPAD</sequence>
<dbReference type="GO" id="GO:0005524">
    <property type="term" value="F:ATP binding"/>
    <property type="evidence" value="ECO:0007669"/>
    <property type="project" value="UniProtKB-UniRule"/>
</dbReference>
<evidence type="ECO:0000256" key="3">
    <source>
        <dbReference type="ARBA" id="ARBA00022741"/>
    </source>
</evidence>
<name>E8UAS8_DEIML</name>
<evidence type="ECO:0000256" key="9">
    <source>
        <dbReference type="SAM" id="Coils"/>
    </source>
</evidence>
<dbReference type="PROSITE" id="PS00329">
    <property type="entry name" value="HSP70_2"/>
    <property type="match status" value="1"/>
</dbReference>
<reference evidence="11 12" key="1">
    <citation type="journal article" date="2011" name="Stand. Genomic Sci.">
        <title>Complete genome sequence of Deinococcus maricopensis type strain (LB-34).</title>
        <authorList>
            <person name="Pukall R."/>
            <person name="Zeytun A."/>
            <person name="Lucas S."/>
            <person name="Lapidus A."/>
            <person name="Hammon N."/>
            <person name="Deshpande S."/>
            <person name="Nolan M."/>
            <person name="Cheng J.F."/>
            <person name="Pitluck S."/>
            <person name="Liolios K."/>
            <person name="Pagani I."/>
            <person name="Mikhailova N."/>
            <person name="Ivanova N."/>
            <person name="Mavromatis K."/>
            <person name="Pati A."/>
            <person name="Tapia R."/>
            <person name="Han C."/>
            <person name="Goodwin L."/>
            <person name="Chen A."/>
            <person name="Palaniappan K."/>
            <person name="Land M."/>
            <person name="Hauser L."/>
            <person name="Chang Y.J."/>
            <person name="Jeffries C.D."/>
            <person name="Brambilla E.M."/>
            <person name="Rohde M."/>
            <person name="Goker M."/>
            <person name="Detter J.C."/>
            <person name="Woyke T."/>
            <person name="Bristow J."/>
            <person name="Eisen J.A."/>
            <person name="Markowitz V."/>
            <person name="Hugenholtz P."/>
            <person name="Kyrpides N.C."/>
            <person name="Klenk H.P."/>
        </authorList>
    </citation>
    <scope>NUCLEOTIDE SEQUENCE [LARGE SCALE GENOMIC DNA]</scope>
    <source>
        <strain evidence="12">DSM 21211 / LMG 22137 / NRRL B-23946 / LB-34</strain>
    </source>
</reference>
<dbReference type="CDD" id="cd10234">
    <property type="entry name" value="ASKHA_NBD_HSP70_DnaK-like"/>
    <property type="match status" value="1"/>
</dbReference>
<dbReference type="FunFam" id="3.90.640.10:FF:000003">
    <property type="entry name" value="Molecular chaperone DnaK"/>
    <property type="match status" value="1"/>
</dbReference>
<dbReference type="InterPro" id="IPR012725">
    <property type="entry name" value="Chaperone_DnaK"/>
</dbReference>
<dbReference type="InterPro" id="IPR029047">
    <property type="entry name" value="HSP70_peptide-bd_sf"/>
</dbReference>
<dbReference type="Proteomes" id="UP000008635">
    <property type="component" value="Chromosome"/>
</dbReference>
<dbReference type="SUPFAM" id="SSF53067">
    <property type="entry name" value="Actin-like ATPase domain"/>
    <property type="match status" value="2"/>
</dbReference>
<keyword evidence="5 7" id="KW-0346">Stress response</keyword>
<feature type="compositionally biased region" description="Basic and acidic residues" evidence="10">
    <location>
        <begin position="614"/>
        <end position="629"/>
    </location>
</feature>
<dbReference type="FunFam" id="3.30.420.40:FF:000004">
    <property type="entry name" value="Molecular chaperone DnaK"/>
    <property type="match status" value="1"/>
</dbReference>
<reference evidence="12" key="2">
    <citation type="submission" date="2011-01" db="EMBL/GenBank/DDBJ databases">
        <title>The complete genome of Deinococcus maricopensis DSM 21211.</title>
        <authorList>
            <consortium name="US DOE Joint Genome Institute (JGI-PGF)"/>
            <person name="Lucas S."/>
            <person name="Copeland A."/>
            <person name="Lapidus A."/>
            <person name="Goodwin L."/>
            <person name="Pitluck S."/>
            <person name="Kyrpides N."/>
            <person name="Mavromatis K."/>
            <person name="Pagani I."/>
            <person name="Ivanova N."/>
            <person name="Ovchinnikova G."/>
            <person name="Zeytun A."/>
            <person name="Detter J.C."/>
            <person name="Han C."/>
            <person name="Land M."/>
            <person name="Hauser L."/>
            <person name="Markowitz V."/>
            <person name="Cheng J.-F."/>
            <person name="Hugenholtz P."/>
            <person name="Woyke T."/>
            <person name="Wu D."/>
            <person name="Pukall R."/>
            <person name="Gehrich-Schroeter G."/>
            <person name="Brambilla E."/>
            <person name="Klenk H.-P."/>
            <person name="Eisen J.A."/>
        </authorList>
    </citation>
    <scope>NUCLEOTIDE SEQUENCE [LARGE SCALE GENOMIC DNA]</scope>
    <source>
        <strain evidence="12">DSM 21211 / LMG 22137 / NRRL B-23946 / LB-34</strain>
    </source>
</reference>
<dbReference type="AlphaFoldDB" id="E8UAS8"/>
<evidence type="ECO:0000256" key="7">
    <source>
        <dbReference type="HAMAP-Rule" id="MF_00332"/>
    </source>
</evidence>
<dbReference type="PROSITE" id="PS00297">
    <property type="entry name" value="HSP70_1"/>
    <property type="match status" value="1"/>
</dbReference>
<evidence type="ECO:0000256" key="2">
    <source>
        <dbReference type="ARBA" id="ARBA00022553"/>
    </source>
</evidence>
<evidence type="ECO:0000256" key="1">
    <source>
        <dbReference type="ARBA" id="ARBA00007381"/>
    </source>
</evidence>
<dbReference type="RefSeq" id="WP_013557672.1">
    <property type="nucleotide sequence ID" value="NC_014958.1"/>
</dbReference>
<dbReference type="InterPro" id="IPR018181">
    <property type="entry name" value="Heat_shock_70_CS"/>
</dbReference>
<dbReference type="PROSITE" id="PS01036">
    <property type="entry name" value="HSP70_3"/>
    <property type="match status" value="1"/>
</dbReference>
<feature type="modified residue" description="Phosphothreonine; by autocatalysis" evidence="7">
    <location>
        <position position="195"/>
    </location>
</feature>
<comment type="induction">
    <text evidence="7">By stress conditions e.g. heat shock.</text>
</comment>
<dbReference type="STRING" id="709986.Deima_2533"/>
<dbReference type="NCBIfam" id="TIGR02350">
    <property type="entry name" value="prok_dnaK"/>
    <property type="match status" value="1"/>
</dbReference>